<dbReference type="InterPro" id="IPR035681">
    <property type="entry name" value="ComA-like_MBL"/>
</dbReference>
<protein>
    <submittedName>
        <fullName evidence="2">ComEC family competence protein</fullName>
    </submittedName>
</protein>
<evidence type="ECO:0000313" key="2">
    <source>
        <dbReference type="EMBL" id="GAQ17215.1"/>
    </source>
</evidence>
<dbReference type="Proteomes" id="UP000052946">
    <property type="component" value="Unassembled WGS sequence"/>
</dbReference>
<dbReference type="SUPFAM" id="SSF56281">
    <property type="entry name" value="Metallo-hydrolase/oxidoreductase"/>
    <property type="match status" value="1"/>
</dbReference>
<evidence type="ECO:0000313" key="3">
    <source>
        <dbReference type="Proteomes" id="UP000052946"/>
    </source>
</evidence>
<reference evidence="2 3" key="2">
    <citation type="journal article" date="2016" name="Genome Announc.">
        <title>Draft Genome Sequence of Oceanobacillus picturae Heshi-B3, Isolated from Fermented Rice Bran in a Traditional Japanese Seafood Dish.</title>
        <authorList>
            <person name="Akuzawa S."/>
            <person name="Nagaoka J."/>
            <person name="Kanekatsu M."/>
            <person name="Kanesaki Y."/>
            <person name="Suzuki T."/>
        </authorList>
    </citation>
    <scope>NUCLEOTIDE SEQUENCE [LARGE SCALE GENOMIC DNA]</scope>
    <source>
        <strain evidence="2 3">Heshi-B3</strain>
    </source>
</reference>
<dbReference type="InterPro" id="IPR052159">
    <property type="entry name" value="Competence_DNA_uptake"/>
</dbReference>
<feature type="domain" description="Metallo-beta-lactamase" evidence="1">
    <location>
        <begin position="42"/>
        <end position="233"/>
    </location>
</feature>
<dbReference type="InterPro" id="IPR001279">
    <property type="entry name" value="Metallo-B-lactamas"/>
</dbReference>
<gene>
    <name evidence="2" type="ORF">OPHB3_1140</name>
</gene>
<dbReference type="SMART" id="SM00849">
    <property type="entry name" value="Lactamase_B"/>
    <property type="match status" value="1"/>
</dbReference>
<dbReference type="EMBL" id="BBXV01000013">
    <property type="protein sequence ID" value="GAQ17215.1"/>
    <property type="molecule type" value="Genomic_DNA"/>
</dbReference>
<evidence type="ECO:0000259" key="1">
    <source>
        <dbReference type="SMART" id="SM00849"/>
    </source>
</evidence>
<reference evidence="3" key="1">
    <citation type="submission" date="2015-07" db="EMBL/GenBank/DDBJ databases">
        <title>Draft Genome Sequence of Oceanobacillus picturae Heshi-B3 that Was Isolated from Fermented Rice Bran with Aging Salted Mackerel, Which Was Named Heshiko as Traditional Fermented Seafood in Japan.</title>
        <authorList>
            <person name="Akuzawa S."/>
            <person name="Nakagawa J."/>
            <person name="Kanekatsu T."/>
            <person name="Kanesaki Y."/>
            <person name="Suzuki T."/>
        </authorList>
    </citation>
    <scope>NUCLEOTIDE SEQUENCE [LARGE SCALE GENOMIC DNA]</scope>
    <source>
        <strain evidence="3">Heshi-B3</strain>
    </source>
</reference>
<dbReference type="OrthoDB" id="9761531at2"/>
<organism evidence="2 3">
    <name type="scientific">Oceanobacillus picturae</name>
    <dbReference type="NCBI Taxonomy" id="171693"/>
    <lineage>
        <taxon>Bacteria</taxon>
        <taxon>Bacillati</taxon>
        <taxon>Bacillota</taxon>
        <taxon>Bacilli</taxon>
        <taxon>Bacillales</taxon>
        <taxon>Bacillaceae</taxon>
        <taxon>Oceanobacillus</taxon>
    </lineage>
</organism>
<dbReference type="RefSeq" id="WP_058949690.1">
    <property type="nucleotide sequence ID" value="NZ_BBXV01000013.1"/>
</dbReference>
<dbReference type="Pfam" id="PF00753">
    <property type="entry name" value="Lactamase_B"/>
    <property type="match status" value="1"/>
</dbReference>
<dbReference type="AlphaFoldDB" id="A0A0U9H3Z9"/>
<dbReference type="PANTHER" id="PTHR30619:SF7">
    <property type="entry name" value="BETA-LACTAMASE DOMAIN PROTEIN"/>
    <property type="match status" value="1"/>
</dbReference>
<name>A0A0U9H3Z9_9BACI</name>
<dbReference type="Gene3D" id="3.60.15.10">
    <property type="entry name" value="Ribonuclease Z/Hydroxyacylglutathione hydrolase-like"/>
    <property type="match status" value="1"/>
</dbReference>
<dbReference type="PANTHER" id="PTHR30619">
    <property type="entry name" value="DNA INTERNALIZATION/COMPETENCE PROTEIN COMEC/REC2"/>
    <property type="match status" value="1"/>
</dbReference>
<sequence>MCCHKRLITILLLFAYFILLSLPVSAEVKPGLLKVHFLDVGQGDSILMNTPSGKNILIDGGPPGSGKKIIAYLKEKQINRIDLLITTHPDIDHIGGLPQVLKKVNVKQVVDSGKLHTTRTYAKYIQQIIKHDIPVRLAEKNELLRVDPLLTIRILNTYGNSKNNNQSSIALKVTYDDIDLLLMSDVEMKQEKEFLKSYDVNAEIIKVAHHGSNTSSSLDFLKAVSPETAILTYSIENDYGHPVDRVIRNLYKVKSDIYSTAVFGDLEIRSDGKSYLVLPSRDPLSNIRKEAG</sequence>
<proteinExistence type="predicted"/>
<dbReference type="InterPro" id="IPR036866">
    <property type="entry name" value="RibonucZ/Hydroxyglut_hydro"/>
</dbReference>
<accession>A0A0U9H3Z9</accession>
<dbReference type="CDD" id="cd07731">
    <property type="entry name" value="ComA-like_MBL-fold"/>
    <property type="match status" value="1"/>
</dbReference>
<comment type="caution">
    <text evidence="2">The sequence shown here is derived from an EMBL/GenBank/DDBJ whole genome shotgun (WGS) entry which is preliminary data.</text>
</comment>